<dbReference type="EMBL" id="JABTEG010000004">
    <property type="protein sequence ID" value="KAG4305087.1"/>
    <property type="molecule type" value="Genomic_DNA"/>
</dbReference>
<proteinExistence type="predicted"/>
<gene>
    <name evidence="1" type="ORF">PORY_001257</name>
</gene>
<organism evidence="1 2">
    <name type="scientific">Pneumocystis oryctolagi</name>
    <dbReference type="NCBI Taxonomy" id="42067"/>
    <lineage>
        <taxon>Eukaryota</taxon>
        <taxon>Fungi</taxon>
        <taxon>Dikarya</taxon>
        <taxon>Ascomycota</taxon>
        <taxon>Taphrinomycotina</taxon>
        <taxon>Pneumocystomycetes</taxon>
        <taxon>Pneumocystaceae</taxon>
        <taxon>Pneumocystis</taxon>
    </lineage>
</organism>
<evidence type="ECO:0000313" key="1">
    <source>
        <dbReference type="EMBL" id="KAG4305087.1"/>
    </source>
</evidence>
<accession>A0ACB7CBH2</accession>
<sequence>MVVLGLFISATLDNVTSLIPSNPSDYYYTFKIQCTSCRETHSNLVKISSSEISEIPNSRGKASFVWKCRYCQRENSVNIEEEASEYTLEISPAAFCIISFECRGCEVVEFYPDGEWSCKGSESGTPFHGIHLNDGEWYDYDEKSQNEVSITNIKWEIKRT</sequence>
<name>A0ACB7CBH2_9ASCO</name>
<keyword evidence="2" id="KW-1185">Reference proteome</keyword>
<comment type="caution">
    <text evidence="1">The sequence shown here is derived from an EMBL/GenBank/DDBJ whole genome shotgun (WGS) entry which is preliminary data.</text>
</comment>
<protein>
    <submittedName>
        <fullName evidence="1">Uncharacterized protein</fullName>
    </submittedName>
</protein>
<evidence type="ECO:0000313" key="2">
    <source>
        <dbReference type="Proteomes" id="UP000768646"/>
    </source>
</evidence>
<dbReference type="Proteomes" id="UP000768646">
    <property type="component" value="Unassembled WGS sequence"/>
</dbReference>
<reference evidence="1 2" key="1">
    <citation type="journal article" date="2021" name="Commun. Biol.">
        <title>Genomic insights into the host specific adaptation of the Pneumocystis genus.</title>
        <authorList>
            <person name="Cisse O.H."/>
            <person name="Ma L."/>
            <person name="Dekker J.P."/>
            <person name="Khil P.P."/>
            <person name="Youn J.-H."/>
            <person name="Brenchley J.M."/>
            <person name="Blair R."/>
            <person name="Pahar B."/>
            <person name="Chabe M."/>
            <person name="Van Rompay K.K.A."/>
            <person name="Keesler R."/>
            <person name="Sukura A."/>
            <person name="Hirsch V."/>
            <person name="Kutty G."/>
            <person name="Liu Y."/>
            <person name="Peng L."/>
            <person name="Chen J."/>
            <person name="Song J."/>
            <person name="Weissenbacher-Lang C."/>
            <person name="Xu J."/>
            <person name="Upham N.S."/>
            <person name="Stajich J.E."/>
            <person name="Cuomo C.A."/>
            <person name="Cushion M.T."/>
            <person name="Kovacs J.A."/>
        </authorList>
    </citation>
    <scope>NUCLEOTIDE SEQUENCE [LARGE SCALE GENOMIC DNA]</scope>
    <source>
        <strain evidence="1 2">RABM</strain>
    </source>
</reference>